<feature type="domain" description="HTH tetR-type" evidence="5">
    <location>
        <begin position="10"/>
        <end position="70"/>
    </location>
</feature>
<organism evidence="6 7">
    <name type="scientific">Orbus sasakiae</name>
    <dbReference type="NCBI Taxonomy" id="1078475"/>
    <lineage>
        <taxon>Bacteria</taxon>
        <taxon>Pseudomonadati</taxon>
        <taxon>Pseudomonadota</taxon>
        <taxon>Gammaproteobacteria</taxon>
        <taxon>Orbales</taxon>
        <taxon>Orbaceae</taxon>
        <taxon>Orbus</taxon>
    </lineage>
</organism>
<proteinExistence type="predicted"/>
<evidence type="ECO:0000256" key="3">
    <source>
        <dbReference type="ARBA" id="ARBA00023163"/>
    </source>
</evidence>
<dbReference type="PROSITE" id="PS50977">
    <property type="entry name" value="HTH_TETR_2"/>
    <property type="match status" value="1"/>
</dbReference>
<dbReference type="InterPro" id="IPR050109">
    <property type="entry name" value="HTH-type_TetR-like_transc_reg"/>
</dbReference>
<evidence type="ECO:0000259" key="5">
    <source>
        <dbReference type="PROSITE" id="PS50977"/>
    </source>
</evidence>
<protein>
    <submittedName>
        <fullName evidence="6">TetR/AcrR family transcriptional regulator</fullName>
    </submittedName>
</protein>
<dbReference type="EMBL" id="BAABHY010000015">
    <property type="protein sequence ID" value="GAA5114991.1"/>
    <property type="molecule type" value="Genomic_DNA"/>
</dbReference>
<comment type="caution">
    <text evidence="6">The sequence shown here is derived from an EMBL/GenBank/DDBJ whole genome shotgun (WGS) entry which is preliminary data.</text>
</comment>
<dbReference type="SUPFAM" id="SSF46689">
    <property type="entry name" value="Homeodomain-like"/>
    <property type="match status" value="1"/>
</dbReference>
<dbReference type="Pfam" id="PF00440">
    <property type="entry name" value="TetR_N"/>
    <property type="match status" value="1"/>
</dbReference>
<dbReference type="Gene3D" id="1.10.357.10">
    <property type="entry name" value="Tetracycline Repressor, domain 2"/>
    <property type="match status" value="1"/>
</dbReference>
<accession>A0ABP9ND56</accession>
<dbReference type="Proteomes" id="UP001500171">
    <property type="component" value="Unassembled WGS sequence"/>
</dbReference>
<evidence type="ECO:0000256" key="4">
    <source>
        <dbReference type="PROSITE-ProRule" id="PRU00335"/>
    </source>
</evidence>
<dbReference type="PRINTS" id="PR00455">
    <property type="entry name" value="HTHTETR"/>
</dbReference>
<evidence type="ECO:0000313" key="7">
    <source>
        <dbReference type="Proteomes" id="UP001500171"/>
    </source>
</evidence>
<dbReference type="PANTHER" id="PTHR30055:SF234">
    <property type="entry name" value="HTH-TYPE TRANSCRIPTIONAL REGULATOR BETI"/>
    <property type="match status" value="1"/>
</dbReference>
<keyword evidence="2 4" id="KW-0238">DNA-binding</keyword>
<name>A0ABP9ND56_9GAMM</name>
<evidence type="ECO:0000313" key="6">
    <source>
        <dbReference type="EMBL" id="GAA5114991.1"/>
    </source>
</evidence>
<sequence length="204" mass="23475">MTKHYSVSRQATEHKILLAVADIIAEHGFENIGVNMIAERAGIAKVLIYRYFGSLEQLIAHYIFKRDYWTSINVSASQIDNLRSFLKNLFAQQINQLRDDIILKRLTRWELSTHNQTMMQIRQKREKNGCDLVELVSQLTQTTSHDVAALATILSSSISYLVMISEVSPCYNGIQLQTDEGWLQIKHGIDMIIDLWLDHLKDIN</sequence>
<keyword evidence="1" id="KW-0805">Transcription regulation</keyword>
<evidence type="ECO:0000256" key="2">
    <source>
        <dbReference type="ARBA" id="ARBA00023125"/>
    </source>
</evidence>
<reference evidence="7" key="1">
    <citation type="journal article" date="2019" name="Int. J. Syst. Evol. Microbiol.">
        <title>The Global Catalogue of Microorganisms (GCM) 10K type strain sequencing project: providing services to taxonomists for standard genome sequencing and annotation.</title>
        <authorList>
            <consortium name="The Broad Institute Genomics Platform"/>
            <consortium name="The Broad Institute Genome Sequencing Center for Infectious Disease"/>
            <person name="Wu L."/>
            <person name="Ma J."/>
        </authorList>
    </citation>
    <scope>NUCLEOTIDE SEQUENCE [LARGE SCALE GENOMIC DNA]</scope>
    <source>
        <strain evidence="7">JCM 18050</strain>
    </source>
</reference>
<gene>
    <name evidence="6" type="ORF">GCM10023211_25290</name>
</gene>
<evidence type="ECO:0000256" key="1">
    <source>
        <dbReference type="ARBA" id="ARBA00023015"/>
    </source>
</evidence>
<dbReference type="RefSeq" id="WP_345492766.1">
    <property type="nucleotide sequence ID" value="NZ_BAABHY010000015.1"/>
</dbReference>
<dbReference type="InterPro" id="IPR001647">
    <property type="entry name" value="HTH_TetR"/>
</dbReference>
<keyword evidence="3" id="KW-0804">Transcription</keyword>
<keyword evidence="7" id="KW-1185">Reference proteome</keyword>
<dbReference type="PANTHER" id="PTHR30055">
    <property type="entry name" value="HTH-TYPE TRANSCRIPTIONAL REGULATOR RUTR"/>
    <property type="match status" value="1"/>
</dbReference>
<feature type="DNA-binding region" description="H-T-H motif" evidence="4">
    <location>
        <begin position="33"/>
        <end position="52"/>
    </location>
</feature>
<dbReference type="InterPro" id="IPR009057">
    <property type="entry name" value="Homeodomain-like_sf"/>
</dbReference>